<dbReference type="SUPFAM" id="SSF47413">
    <property type="entry name" value="lambda repressor-like DNA-binding domains"/>
    <property type="match status" value="1"/>
</dbReference>
<proteinExistence type="predicted"/>
<feature type="domain" description="HTH cro/C1-type" evidence="1">
    <location>
        <begin position="100"/>
        <end position="154"/>
    </location>
</feature>
<name>G6YDK4_9HYPH</name>
<dbReference type="EMBL" id="AGSN01000131">
    <property type="protein sequence ID" value="EHH10174.1"/>
    <property type="molecule type" value="Genomic_DNA"/>
</dbReference>
<reference evidence="2 3" key="1">
    <citation type="journal article" date="2012" name="J. Bacteriol.">
        <title>Draft Genome Sequence of Plant Growth-Promoting Rhizobium Mesorhizobium amorphae, Isolated from Zinc-Lead Mine Tailings.</title>
        <authorList>
            <person name="Hao X."/>
            <person name="Lin Y."/>
            <person name="Johnstone L."/>
            <person name="Baltrus D.A."/>
            <person name="Miller S.J."/>
            <person name="Wei G."/>
            <person name="Rensing C."/>
        </authorList>
    </citation>
    <scope>NUCLEOTIDE SEQUENCE [LARGE SCALE GENOMIC DNA]</scope>
    <source>
        <strain evidence="2 3">CCNWGS0123</strain>
    </source>
</reference>
<protein>
    <recommendedName>
        <fullName evidence="1">HTH cro/C1-type domain-containing protein</fullName>
    </recommendedName>
</protein>
<dbReference type="SMART" id="SM00530">
    <property type="entry name" value="HTH_XRE"/>
    <property type="match status" value="2"/>
</dbReference>
<organism evidence="2 3">
    <name type="scientific">Mesorhizobium amorphae CCNWGS0123</name>
    <dbReference type="NCBI Taxonomy" id="1082933"/>
    <lineage>
        <taxon>Bacteria</taxon>
        <taxon>Pseudomonadati</taxon>
        <taxon>Pseudomonadota</taxon>
        <taxon>Alphaproteobacteria</taxon>
        <taxon>Hyphomicrobiales</taxon>
        <taxon>Phyllobacteriaceae</taxon>
        <taxon>Mesorhizobium</taxon>
    </lineage>
</organism>
<evidence type="ECO:0000259" key="1">
    <source>
        <dbReference type="PROSITE" id="PS50943"/>
    </source>
</evidence>
<evidence type="ECO:0000313" key="2">
    <source>
        <dbReference type="EMBL" id="EHH10174.1"/>
    </source>
</evidence>
<dbReference type="Proteomes" id="UP000002949">
    <property type="component" value="Unassembled WGS sequence"/>
</dbReference>
<dbReference type="InterPro" id="IPR010982">
    <property type="entry name" value="Lambda_DNA-bd_dom_sf"/>
</dbReference>
<dbReference type="InterPro" id="IPR001387">
    <property type="entry name" value="Cro/C1-type_HTH"/>
</dbReference>
<dbReference type="CDD" id="cd00093">
    <property type="entry name" value="HTH_XRE"/>
    <property type="match status" value="1"/>
</dbReference>
<dbReference type="AlphaFoldDB" id="G6YDK4"/>
<gene>
    <name evidence="2" type="ORF">MEA186_20224</name>
</gene>
<accession>G6YDK4</accession>
<evidence type="ECO:0000313" key="3">
    <source>
        <dbReference type="Proteomes" id="UP000002949"/>
    </source>
</evidence>
<dbReference type="eggNOG" id="COG1396">
    <property type="taxonomic scope" value="Bacteria"/>
</dbReference>
<dbReference type="Gene3D" id="1.10.260.40">
    <property type="entry name" value="lambda repressor-like DNA-binding domains"/>
    <property type="match status" value="1"/>
</dbReference>
<dbReference type="RefSeq" id="WP_006203674.1">
    <property type="nucleotide sequence ID" value="NZ_AGSN01000131.1"/>
</dbReference>
<sequence length="168" mass="19093">MDNPLRVNIATVLEAERRQRRLRHQDMAQLFHTSPGKGLAYRTYIKTARRRNNVTLRTLDMMARSLRISIATLLTAKTDIEPWIHELGDQSIRRRLGAIINSERERRNLLCYQMAELIGVSEITFAKLERGAGNISVDTIAGIAKSLCLDPTTFLFQDQIACDPSPQT</sequence>
<keyword evidence="3" id="KW-1185">Reference proteome</keyword>
<dbReference type="GO" id="GO:0003677">
    <property type="term" value="F:DNA binding"/>
    <property type="evidence" value="ECO:0007669"/>
    <property type="project" value="InterPro"/>
</dbReference>
<dbReference type="PROSITE" id="PS50943">
    <property type="entry name" value="HTH_CROC1"/>
    <property type="match status" value="1"/>
</dbReference>